<comment type="function">
    <text evidence="17">Core subunit of the mitochondrial membrane respiratory chain NADH dehydrogenase (Complex I) which catalyzes electron transfer from NADH through the respiratory chain, using ubiquinone as an electron acceptor. Essential for the catalytic activity and assembly of complex I.</text>
</comment>
<evidence type="ECO:0000256" key="2">
    <source>
        <dbReference type="ARBA" id="ARBA00004225"/>
    </source>
</evidence>
<keyword evidence="6 17" id="KW-0813">Transport</keyword>
<feature type="transmembrane region" description="Helical" evidence="17">
    <location>
        <begin position="53"/>
        <end position="72"/>
    </location>
</feature>
<dbReference type="RefSeq" id="YP_086836.1">
    <property type="nucleotide sequence ID" value="NC_006281.1"/>
</dbReference>
<dbReference type="EC" id="7.1.1.2" evidence="4 17"/>
<keyword evidence="14 17" id="KW-0496">Mitochondrion</keyword>
<dbReference type="CTD" id="4538"/>
<dbReference type="GO" id="GO:0008137">
    <property type="term" value="F:NADH dehydrogenase (ubiquinone) activity"/>
    <property type="evidence" value="ECO:0007669"/>
    <property type="project" value="UniProtKB-UniRule"/>
</dbReference>
<dbReference type="EMBL" id="AY363392">
    <property type="protein sequence ID" value="AAR16551.1"/>
    <property type="molecule type" value="Genomic_DNA"/>
</dbReference>
<evidence type="ECO:0000259" key="18">
    <source>
        <dbReference type="Pfam" id="PF00361"/>
    </source>
</evidence>
<evidence type="ECO:0000313" key="20">
    <source>
        <dbReference type="EMBL" id="AAR16551.1"/>
    </source>
</evidence>
<feature type="domain" description="NADH:quinone oxidoreductase/Mrp antiporter transmembrane" evidence="18">
    <location>
        <begin position="103"/>
        <end position="390"/>
    </location>
</feature>
<keyword evidence="13 17" id="KW-0830">Ubiquinone</keyword>
<comment type="catalytic activity">
    <reaction evidence="16 17">
        <text>a ubiquinone + NADH + 5 H(+)(in) = a ubiquinol + NAD(+) + 4 H(+)(out)</text>
        <dbReference type="Rhea" id="RHEA:29091"/>
        <dbReference type="Rhea" id="RHEA-COMP:9565"/>
        <dbReference type="Rhea" id="RHEA-COMP:9566"/>
        <dbReference type="ChEBI" id="CHEBI:15378"/>
        <dbReference type="ChEBI" id="CHEBI:16389"/>
        <dbReference type="ChEBI" id="CHEBI:17976"/>
        <dbReference type="ChEBI" id="CHEBI:57540"/>
        <dbReference type="ChEBI" id="CHEBI:57945"/>
        <dbReference type="EC" id="7.1.1.2"/>
    </reaction>
</comment>
<dbReference type="GO" id="GO:0015990">
    <property type="term" value="P:electron transport coupled proton transport"/>
    <property type="evidence" value="ECO:0007669"/>
    <property type="project" value="TreeGrafter"/>
</dbReference>
<evidence type="ECO:0000313" key="22">
    <source>
        <dbReference type="EMBL" id="QCQ20664.1"/>
    </source>
</evidence>
<evidence type="ECO:0000259" key="19">
    <source>
        <dbReference type="Pfam" id="PF01059"/>
    </source>
</evidence>
<keyword evidence="9" id="KW-1278">Translocase</keyword>
<dbReference type="EMBL" id="MH801209">
    <property type="protein sequence ID" value="QCQ20664.1"/>
    <property type="molecule type" value="Genomic_DNA"/>
</dbReference>
<dbReference type="GO" id="GO:0042773">
    <property type="term" value="P:ATP synthesis coupled electron transport"/>
    <property type="evidence" value="ECO:0007669"/>
    <property type="project" value="InterPro"/>
</dbReference>
<keyword evidence="12 17" id="KW-0520">NAD</keyword>
<dbReference type="Pfam" id="PF01059">
    <property type="entry name" value="Oxidored_q5_N"/>
    <property type="match status" value="1"/>
</dbReference>
<geneLocation type="mitochondrion" evidence="20"/>
<feature type="transmembrane region" description="Helical" evidence="17">
    <location>
        <begin position="334"/>
        <end position="356"/>
    </location>
</feature>
<evidence type="ECO:0000256" key="16">
    <source>
        <dbReference type="ARBA" id="ARBA00049551"/>
    </source>
</evidence>
<feature type="domain" description="NADH:ubiquinone oxidoreductase chain 4 N-terminal" evidence="19">
    <location>
        <begin position="1"/>
        <end position="100"/>
    </location>
</feature>
<dbReference type="PANTHER" id="PTHR43507">
    <property type="entry name" value="NADH-UBIQUINONE OXIDOREDUCTASE CHAIN 4"/>
    <property type="match status" value="1"/>
</dbReference>
<evidence type="ECO:0000313" key="21">
    <source>
        <dbReference type="EMBL" id="QCQ20651.1"/>
    </source>
</evidence>
<gene>
    <name evidence="20" type="primary">ND4</name>
</gene>
<dbReference type="Pfam" id="PF00361">
    <property type="entry name" value="Proton_antipo_M"/>
    <property type="match status" value="1"/>
</dbReference>
<protein>
    <recommendedName>
        <fullName evidence="5 17">NADH-ubiquinone oxidoreductase chain 4</fullName>
        <ecNumber evidence="4 17">7.1.1.2</ecNumber>
    </recommendedName>
</protein>
<evidence type="ECO:0000256" key="12">
    <source>
        <dbReference type="ARBA" id="ARBA00023027"/>
    </source>
</evidence>
<comment type="subcellular location">
    <subcellularLocation>
        <location evidence="2 17">Mitochondrion membrane</location>
        <topology evidence="2 17">Multi-pass membrane protein</topology>
    </subcellularLocation>
</comment>
<name>Q67EN8_CALSI</name>
<dbReference type="InterPro" id="IPR001750">
    <property type="entry name" value="ND/Mrp_TM"/>
</dbReference>
<comment type="similarity">
    <text evidence="3 17">Belongs to the complex I subunit 4 family.</text>
</comment>
<feature type="transmembrane region" description="Helical" evidence="17">
    <location>
        <begin position="247"/>
        <end position="266"/>
    </location>
</feature>
<dbReference type="GeneID" id="3021266"/>
<evidence type="ECO:0000256" key="15">
    <source>
        <dbReference type="ARBA" id="ARBA00023136"/>
    </source>
</evidence>
<feature type="transmembrane region" description="Helical" evidence="17">
    <location>
        <begin position="376"/>
        <end position="401"/>
    </location>
</feature>
<evidence type="ECO:0000256" key="11">
    <source>
        <dbReference type="ARBA" id="ARBA00022989"/>
    </source>
</evidence>
<comment type="function">
    <text evidence="1">Core subunit of the mitochondrial membrane respiratory chain NADH dehydrogenase (Complex I) that is believed to belong to the minimal assembly required for catalysis. Complex I functions in the transfer of electrons from NADH to the respiratory chain. The immediate electron acceptor for the enzyme is believed to be ubiquinone.</text>
</comment>
<feature type="transmembrane region" description="Helical" evidence="17">
    <location>
        <begin position="301"/>
        <end position="322"/>
    </location>
</feature>
<evidence type="ECO:0000256" key="9">
    <source>
        <dbReference type="ARBA" id="ARBA00022967"/>
    </source>
</evidence>
<feature type="transmembrane region" description="Helical" evidence="17">
    <location>
        <begin position="181"/>
        <end position="204"/>
    </location>
</feature>
<evidence type="ECO:0000256" key="8">
    <source>
        <dbReference type="ARBA" id="ARBA00022692"/>
    </source>
</evidence>
<sequence>MLKFLVPLLLLMKFNSEWKVIQVGMFFTSFLLSVNCYHNFYLYNMGFNLGMDSISYIMIMLSFWVVSLILISSLKIKKLMNFDTSFVTVNVMLLVFLLLTFSSMDYLMFYISFEASLIPTLILILGWGYQPERVQAGIYMLFYTLAFSLPLLVSLLIYYSVSGSLVISLSGNMSGESYLMKIWYISSVLAFLVKLPMFTFHLWLPKAHVEAPIAGSMILAGVLLKLGGYGLIRVLPMFQESNKEFCWLWVSLSIMGGVYISLVCLRQVDMKSLIAYSSVVHMSLVLCGVVIFSWWGLAGCVILMVGHGLCSSGLFCLANMVYERTGSRSLMVNKGLLSFMPSMGLWWFLLSVSNMASPPSLNLMGEIMLILTMVSWSKLTILGISLLSFFSASYTLYMYSLSQHGVFYSSLYSCCSGKVNEYLSLILHWLPLNILIMNSTLVMI</sequence>
<reference evidence="21" key="2">
    <citation type="submission" date="2018-08" db="EMBL/GenBank/DDBJ databases">
        <title>Genetic divergence of the blue crab Callinectes sapidus based on mitochondrial DNA analysis.</title>
        <authorList>
            <person name="Ma J.J."/>
        </authorList>
    </citation>
    <scope>NUCLEOTIDE SEQUENCE</scope>
    <source>
        <strain evidence="21">CH22</strain>
        <strain evidence="22">CH27</strain>
    </source>
</reference>
<organism evidence="20">
    <name type="scientific">Callinectes sapidus</name>
    <name type="common">Blue crab</name>
    <dbReference type="NCBI Taxonomy" id="6763"/>
    <lineage>
        <taxon>Eukaryota</taxon>
        <taxon>Metazoa</taxon>
        <taxon>Ecdysozoa</taxon>
        <taxon>Arthropoda</taxon>
        <taxon>Crustacea</taxon>
        <taxon>Multicrustacea</taxon>
        <taxon>Malacostraca</taxon>
        <taxon>Eumalacostraca</taxon>
        <taxon>Eucarida</taxon>
        <taxon>Decapoda</taxon>
        <taxon>Pleocyemata</taxon>
        <taxon>Brachyura</taxon>
        <taxon>Eubrachyura</taxon>
        <taxon>Portunoidea</taxon>
        <taxon>Portunidae</taxon>
        <taxon>Portuninae</taxon>
        <taxon>Callinectes</taxon>
    </lineage>
</organism>
<dbReference type="PRINTS" id="PR01437">
    <property type="entry name" value="NUOXDRDTASE4"/>
</dbReference>
<evidence type="ECO:0000256" key="10">
    <source>
        <dbReference type="ARBA" id="ARBA00022982"/>
    </source>
</evidence>
<keyword evidence="7 17" id="KW-0679">Respiratory chain</keyword>
<dbReference type="AlphaFoldDB" id="Q67EN8"/>
<dbReference type="EMBL" id="MH801208">
    <property type="protein sequence ID" value="QCQ20651.1"/>
    <property type="molecule type" value="Genomic_DNA"/>
</dbReference>
<evidence type="ECO:0000256" key="17">
    <source>
        <dbReference type="RuleBase" id="RU003297"/>
    </source>
</evidence>
<evidence type="ECO:0000256" key="14">
    <source>
        <dbReference type="ARBA" id="ARBA00023128"/>
    </source>
</evidence>
<reference evidence="20" key="1">
    <citation type="journal article" date="2005" name="J. Exp. Mar. Biol. Ecol.">
        <title>Genetic markers in blue crabs (Callinectes sapidus) II: Complete mitochondrial genome sequence and characterization of genetic variation.</title>
        <authorList>
            <person name="Place A.R."/>
            <person name="Feng X."/>
            <person name="Steven C.R."/>
            <person name="Fourcade H.M."/>
            <person name="Boore J.L."/>
        </authorList>
    </citation>
    <scope>NUCLEOTIDE SEQUENCE</scope>
</reference>
<evidence type="ECO:0000256" key="7">
    <source>
        <dbReference type="ARBA" id="ARBA00022660"/>
    </source>
</evidence>
<dbReference type="GO" id="GO:0031966">
    <property type="term" value="C:mitochondrial membrane"/>
    <property type="evidence" value="ECO:0007669"/>
    <property type="project" value="UniProtKB-SubCell"/>
</dbReference>
<evidence type="ECO:0000256" key="13">
    <source>
        <dbReference type="ARBA" id="ARBA00023075"/>
    </source>
</evidence>
<feature type="transmembrane region" description="Helical" evidence="17">
    <location>
        <begin position="141"/>
        <end position="161"/>
    </location>
</feature>
<dbReference type="InterPro" id="IPR000260">
    <property type="entry name" value="NADH4_N"/>
</dbReference>
<dbReference type="GO" id="GO:0003954">
    <property type="term" value="F:NADH dehydrogenase activity"/>
    <property type="evidence" value="ECO:0007669"/>
    <property type="project" value="TreeGrafter"/>
</dbReference>
<evidence type="ECO:0000256" key="3">
    <source>
        <dbReference type="ARBA" id="ARBA00009025"/>
    </source>
</evidence>
<evidence type="ECO:0000256" key="6">
    <source>
        <dbReference type="ARBA" id="ARBA00022448"/>
    </source>
</evidence>
<feature type="transmembrane region" description="Helical" evidence="17">
    <location>
        <begin position="273"/>
        <end position="295"/>
    </location>
</feature>
<feature type="transmembrane region" description="Helical" evidence="17">
    <location>
        <begin position="84"/>
        <end position="101"/>
    </location>
</feature>
<feature type="transmembrane region" description="Helical" evidence="17">
    <location>
        <begin position="216"/>
        <end position="235"/>
    </location>
</feature>
<evidence type="ECO:0000256" key="4">
    <source>
        <dbReference type="ARBA" id="ARBA00012944"/>
    </source>
</evidence>
<dbReference type="InterPro" id="IPR003918">
    <property type="entry name" value="NADH_UbQ_OxRdtase"/>
</dbReference>
<dbReference type="PANTHER" id="PTHR43507:SF20">
    <property type="entry name" value="NADH-UBIQUINONE OXIDOREDUCTASE CHAIN 4"/>
    <property type="match status" value="1"/>
</dbReference>
<keyword evidence="11 17" id="KW-1133">Transmembrane helix</keyword>
<evidence type="ECO:0000256" key="1">
    <source>
        <dbReference type="ARBA" id="ARBA00003257"/>
    </source>
</evidence>
<evidence type="ECO:0000256" key="5">
    <source>
        <dbReference type="ARBA" id="ARBA00021006"/>
    </source>
</evidence>
<feature type="transmembrane region" description="Helical" evidence="17">
    <location>
        <begin position="20"/>
        <end position="41"/>
    </location>
</feature>
<proteinExistence type="inferred from homology"/>
<feature type="transmembrane region" description="Helical" evidence="17">
    <location>
        <begin position="107"/>
        <end position="129"/>
    </location>
</feature>
<keyword evidence="8 17" id="KW-0812">Transmembrane</keyword>
<accession>Q67EN8</accession>
<keyword evidence="15 17" id="KW-0472">Membrane</keyword>
<keyword evidence="10 17" id="KW-0249">Electron transport</keyword>
<dbReference type="GO" id="GO:0048039">
    <property type="term" value="F:ubiquinone binding"/>
    <property type="evidence" value="ECO:0007669"/>
    <property type="project" value="TreeGrafter"/>
</dbReference>